<sequence length="115" mass="12631">MFGNMADMMGLMGKMKDLQSRMKEAQEQLVHITETAESGGGMVKATVDGKRKLLTLDIDKDIINSDDREMLQDLIVAAVNKANENIESKIQQHLQKATDGVLPNIPGLDLGGFMK</sequence>
<dbReference type="InterPro" id="IPR036894">
    <property type="entry name" value="YbaB-like_sf"/>
</dbReference>
<dbReference type="AlphaFoldDB" id="A0A1G7QEQ2"/>
<organism evidence="4 5">
    <name type="scientific">Dyadobacter soli</name>
    <dbReference type="NCBI Taxonomy" id="659014"/>
    <lineage>
        <taxon>Bacteria</taxon>
        <taxon>Pseudomonadati</taxon>
        <taxon>Bacteroidota</taxon>
        <taxon>Cytophagia</taxon>
        <taxon>Cytophagales</taxon>
        <taxon>Spirosomataceae</taxon>
        <taxon>Dyadobacter</taxon>
    </lineage>
</organism>
<dbReference type="GO" id="GO:0003677">
    <property type="term" value="F:DNA binding"/>
    <property type="evidence" value="ECO:0007669"/>
    <property type="project" value="UniProtKB-UniRule"/>
</dbReference>
<accession>A0A1G7QEQ2</accession>
<dbReference type="HAMAP" id="MF_00274">
    <property type="entry name" value="DNA_YbaB_EbfC"/>
    <property type="match status" value="1"/>
</dbReference>
<keyword evidence="5" id="KW-1185">Reference proteome</keyword>
<dbReference type="PANTHER" id="PTHR33449">
    <property type="entry name" value="NUCLEOID-ASSOCIATED PROTEIN YBAB"/>
    <property type="match status" value="1"/>
</dbReference>
<dbReference type="InterPro" id="IPR004401">
    <property type="entry name" value="YbaB/EbfC"/>
</dbReference>
<comment type="subunit">
    <text evidence="2">Homodimer.</text>
</comment>
<dbReference type="SUPFAM" id="SSF82607">
    <property type="entry name" value="YbaB-like"/>
    <property type="match status" value="1"/>
</dbReference>
<comment type="subcellular location">
    <subcellularLocation>
        <location evidence="2">Cytoplasm</location>
        <location evidence="2">Nucleoid</location>
    </subcellularLocation>
</comment>
<evidence type="ECO:0000256" key="2">
    <source>
        <dbReference type="HAMAP-Rule" id="MF_00274"/>
    </source>
</evidence>
<evidence type="ECO:0000256" key="3">
    <source>
        <dbReference type="SAM" id="Coils"/>
    </source>
</evidence>
<dbReference type="GO" id="GO:0005829">
    <property type="term" value="C:cytosol"/>
    <property type="evidence" value="ECO:0007669"/>
    <property type="project" value="TreeGrafter"/>
</dbReference>
<name>A0A1G7QEQ2_9BACT</name>
<dbReference type="EMBL" id="FNAN01000014">
    <property type="protein sequence ID" value="SDF96996.1"/>
    <property type="molecule type" value="Genomic_DNA"/>
</dbReference>
<dbReference type="GO" id="GO:0043590">
    <property type="term" value="C:bacterial nucleoid"/>
    <property type="evidence" value="ECO:0007669"/>
    <property type="project" value="UniProtKB-UniRule"/>
</dbReference>
<protein>
    <recommendedName>
        <fullName evidence="2">Nucleoid-associated protein SAMN04487996_11428</fullName>
    </recommendedName>
</protein>
<dbReference type="PIRSF" id="PIRSF004555">
    <property type="entry name" value="UCP004555"/>
    <property type="match status" value="1"/>
</dbReference>
<evidence type="ECO:0000313" key="5">
    <source>
        <dbReference type="Proteomes" id="UP000198748"/>
    </source>
</evidence>
<dbReference type="PANTHER" id="PTHR33449:SF1">
    <property type="entry name" value="NUCLEOID-ASSOCIATED PROTEIN YBAB"/>
    <property type="match status" value="1"/>
</dbReference>
<dbReference type="Pfam" id="PF02575">
    <property type="entry name" value="YbaB_DNA_bd"/>
    <property type="match status" value="1"/>
</dbReference>
<dbReference type="Gene3D" id="3.30.1310.10">
    <property type="entry name" value="Nucleoid-associated protein YbaB-like domain"/>
    <property type="match status" value="1"/>
</dbReference>
<dbReference type="NCBIfam" id="TIGR00103">
    <property type="entry name" value="DNA_YbaB_EbfC"/>
    <property type="match status" value="1"/>
</dbReference>
<reference evidence="5" key="1">
    <citation type="submission" date="2016-10" db="EMBL/GenBank/DDBJ databases">
        <authorList>
            <person name="Varghese N."/>
            <person name="Submissions S."/>
        </authorList>
    </citation>
    <scope>NUCLEOTIDE SEQUENCE [LARGE SCALE GENOMIC DNA]</scope>
    <source>
        <strain evidence="5">DSM 25329</strain>
    </source>
</reference>
<comment type="function">
    <text evidence="2">Binds to DNA and alters its conformation. May be involved in regulation of gene expression, nucleoid organization and DNA protection.</text>
</comment>
<dbReference type="STRING" id="659014.SAMN04487996_11428"/>
<keyword evidence="2" id="KW-0963">Cytoplasm</keyword>
<keyword evidence="3" id="KW-0175">Coiled coil</keyword>
<comment type="similarity">
    <text evidence="2">Belongs to the YbaB/EbfC family.</text>
</comment>
<dbReference type="RefSeq" id="WP_176885075.1">
    <property type="nucleotide sequence ID" value="NZ_FNAN01000014.1"/>
</dbReference>
<keyword evidence="1 2" id="KW-0238">DNA-binding</keyword>
<gene>
    <name evidence="4" type="ORF">SAMN04487996_11428</name>
</gene>
<evidence type="ECO:0000313" key="4">
    <source>
        <dbReference type="EMBL" id="SDF96996.1"/>
    </source>
</evidence>
<evidence type="ECO:0000256" key="1">
    <source>
        <dbReference type="ARBA" id="ARBA00023125"/>
    </source>
</evidence>
<feature type="coiled-coil region" evidence="3">
    <location>
        <begin position="8"/>
        <end position="35"/>
    </location>
</feature>
<dbReference type="Proteomes" id="UP000198748">
    <property type="component" value="Unassembled WGS sequence"/>
</dbReference>
<proteinExistence type="inferred from homology"/>